<organism evidence="6 7">
    <name type="scientific">Cuscuta campestris</name>
    <dbReference type="NCBI Taxonomy" id="132261"/>
    <lineage>
        <taxon>Eukaryota</taxon>
        <taxon>Viridiplantae</taxon>
        <taxon>Streptophyta</taxon>
        <taxon>Embryophyta</taxon>
        <taxon>Tracheophyta</taxon>
        <taxon>Spermatophyta</taxon>
        <taxon>Magnoliopsida</taxon>
        <taxon>eudicotyledons</taxon>
        <taxon>Gunneridae</taxon>
        <taxon>Pentapetalae</taxon>
        <taxon>asterids</taxon>
        <taxon>lamiids</taxon>
        <taxon>Solanales</taxon>
        <taxon>Convolvulaceae</taxon>
        <taxon>Cuscuteae</taxon>
        <taxon>Cuscuta</taxon>
        <taxon>Cuscuta subgen. Grammica</taxon>
        <taxon>Cuscuta sect. Cleistogrammica</taxon>
    </lineage>
</organism>
<sequence>MKDQGEAFGHTGVDEVVGAPTVQENLNGCPIDGSGQFEGTGTQAPGHRVNTGHVTGDDGSKVVLVRGAVACKGRIFGVGTHKHQESSSTIMKSIPLFITIPAKAFFATFCFLGGGDDHHGKRKGDYDVGFINEDVTMFTVKYRAPNGSLYQGYEFQVMVELEDGYPTKPLIVYFQTKILHPNIDYDSGFICVTSLDNEEWDPRSELSHIFDYMLPHAQRFASSMRRGRDGNGDVLDYPLFPFPRLYEGFPFRVSSHSTIPPPLLRFFLASAATHLLACSIRRRNKGNSIPFLVLNQTD</sequence>
<dbReference type="InterPro" id="IPR016135">
    <property type="entry name" value="UBQ-conjugating_enzyme/RWD"/>
</dbReference>
<dbReference type="AlphaFoldDB" id="A0A484MIX0"/>
<feature type="active site" description="Glycyl thioester intermediate" evidence="3">
    <location>
        <position position="191"/>
    </location>
</feature>
<name>A0A484MIX0_9ASTE</name>
<keyword evidence="4" id="KW-0547">Nucleotide-binding</keyword>
<evidence type="ECO:0000256" key="3">
    <source>
        <dbReference type="PROSITE-ProRule" id="PRU10133"/>
    </source>
</evidence>
<keyword evidence="7" id="KW-1185">Reference proteome</keyword>
<evidence type="ECO:0000256" key="1">
    <source>
        <dbReference type="ARBA" id="ARBA00022679"/>
    </source>
</evidence>
<evidence type="ECO:0000259" key="5">
    <source>
        <dbReference type="PROSITE" id="PS50127"/>
    </source>
</evidence>
<keyword evidence="4" id="KW-0067">ATP-binding</keyword>
<accession>A0A484MIX0</accession>
<evidence type="ECO:0000313" key="6">
    <source>
        <dbReference type="EMBL" id="VFQ88467.1"/>
    </source>
</evidence>
<keyword evidence="1" id="KW-0808">Transferase</keyword>
<evidence type="ECO:0000313" key="7">
    <source>
        <dbReference type="Proteomes" id="UP000595140"/>
    </source>
</evidence>
<dbReference type="Proteomes" id="UP000595140">
    <property type="component" value="Unassembled WGS sequence"/>
</dbReference>
<proteinExistence type="inferred from homology"/>
<dbReference type="InterPro" id="IPR023313">
    <property type="entry name" value="UBQ-conjugating_AS"/>
</dbReference>
<evidence type="ECO:0000256" key="4">
    <source>
        <dbReference type="RuleBase" id="RU362109"/>
    </source>
</evidence>
<dbReference type="OrthoDB" id="9973183at2759"/>
<dbReference type="Gene3D" id="3.10.110.10">
    <property type="entry name" value="Ubiquitin Conjugating Enzyme"/>
    <property type="match status" value="1"/>
</dbReference>
<dbReference type="GO" id="GO:0005524">
    <property type="term" value="F:ATP binding"/>
    <property type="evidence" value="ECO:0007669"/>
    <property type="project" value="UniProtKB-UniRule"/>
</dbReference>
<dbReference type="SUPFAM" id="SSF54495">
    <property type="entry name" value="UBC-like"/>
    <property type="match status" value="1"/>
</dbReference>
<protein>
    <recommendedName>
        <fullName evidence="5">UBC core domain-containing protein</fullName>
    </recommendedName>
</protein>
<dbReference type="PANTHER" id="PTHR24068">
    <property type="entry name" value="UBIQUITIN-CONJUGATING ENZYME E2"/>
    <property type="match status" value="1"/>
</dbReference>
<keyword evidence="2 4" id="KW-0833">Ubl conjugation pathway</keyword>
<dbReference type="EMBL" id="OOIL02003592">
    <property type="protein sequence ID" value="VFQ88467.1"/>
    <property type="molecule type" value="Genomic_DNA"/>
</dbReference>
<dbReference type="InterPro" id="IPR000608">
    <property type="entry name" value="UBC"/>
</dbReference>
<gene>
    <name evidence="6" type="ORF">CCAM_LOCUS30243</name>
</gene>
<comment type="similarity">
    <text evidence="4">Belongs to the ubiquitin-conjugating enzyme family.</text>
</comment>
<dbReference type="Pfam" id="PF00179">
    <property type="entry name" value="UQ_con"/>
    <property type="match status" value="1"/>
</dbReference>
<feature type="domain" description="UBC core" evidence="5">
    <location>
        <begin position="100"/>
        <end position="258"/>
    </location>
</feature>
<dbReference type="PROSITE" id="PS50127">
    <property type="entry name" value="UBC_2"/>
    <property type="match status" value="1"/>
</dbReference>
<dbReference type="GO" id="GO:0016740">
    <property type="term" value="F:transferase activity"/>
    <property type="evidence" value="ECO:0007669"/>
    <property type="project" value="UniProtKB-KW"/>
</dbReference>
<dbReference type="PROSITE" id="PS00183">
    <property type="entry name" value="UBC_1"/>
    <property type="match status" value="1"/>
</dbReference>
<evidence type="ECO:0000256" key="2">
    <source>
        <dbReference type="ARBA" id="ARBA00022786"/>
    </source>
</evidence>
<reference evidence="6 7" key="1">
    <citation type="submission" date="2018-04" db="EMBL/GenBank/DDBJ databases">
        <authorList>
            <person name="Vogel A."/>
        </authorList>
    </citation>
    <scope>NUCLEOTIDE SEQUENCE [LARGE SCALE GENOMIC DNA]</scope>
</reference>